<feature type="transmembrane region" description="Helical" evidence="1">
    <location>
        <begin position="12"/>
        <end position="34"/>
    </location>
</feature>
<reference evidence="2 3" key="1">
    <citation type="journal article" date="2015" name="Nature">
        <title>rRNA introns, odd ribosomes, and small enigmatic genomes across a large radiation of phyla.</title>
        <authorList>
            <person name="Brown C.T."/>
            <person name="Hug L.A."/>
            <person name="Thomas B.C."/>
            <person name="Sharon I."/>
            <person name="Castelle C.J."/>
            <person name="Singh A."/>
            <person name="Wilkins M.J."/>
            <person name="Williams K.H."/>
            <person name="Banfield J.F."/>
        </authorList>
    </citation>
    <scope>NUCLEOTIDE SEQUENCE [LARGE SCALE GENOMIC DNA]</scope>
</reference>
<accession>A0A0G0QKJ5</accession>
<name>A0A0G0QKJ5_9BACT</name>
<dbReference type="Proteomes" id="UP000034881">
    <property type="component" value="Unassembled WGS sequence"/>
</dbReference>
<keyword evidence="1" id="KW-0472">Membrane</keyword>
<evidence type="ECO:0000256" key="1">
    <source>
        <dbReference type="SAM" id="Phobius"/>
    </source>
</evidence>
<keyword evidence="1" id="KW-1133">Transmembrane helix</keyword>
<sequence>MKWWVWILASPFVARSFIDFVLIPVFLDIVIVIAGKKLGGRAQLVK</sequence>
<proteinExistence type="predicted"/>
<evidence type="ECO:0000313" key="2">
    <source>
        <dbReference type="EMBL" id="KKR40618.1"/>
    </source>
</evidence>
<comment type="caution">
    <text evidence="2">The sequence shown here is derived from an EMBL/GenBank/DDBJ whole genome shotgun (WGS) entry which is preliminary data.</text>
</comment>
<protein>
    <submittedName>
        <fullName evidence="2">Uncharacterized protein</fullName>
    </submittedName>
</protein>
<dbReference type="AlphaFoldDB" id="A0A0G0QKJ5"/>
<organism evidence="2 3">
    <name type="scientific">Candidatus Daviesbacteria bacterium GW2011_GWC2_40_12</name>
    <dbReference type="NCBI Taxonomy" id="1618431"/>
    <lineage>
        <taxon>Bacteria</taxon>
        <taxon>Candidatus Daviesiibacteriota</taxon>
    </lineage>
</organism>
<evidence type="ECO:0000313" key="3">
    <source>
        <dbReference type="Proteomes" id="UP000034881"/>
    </source>
</evidence>
<dbReference type="EMBL" id="LBYB01000020">
    <property type="protein sequence ID" value="KKR40618.1"/>
    <property type="molecule type" value="Genomic_DNA"/>
</dbReference>
<gene>
    <name evidence="2" type="ORF">UT77_C0020G0005</name>
</gene>
<keyword evidence="1" id="KW-0812">Transmembrane</keyword>